<reference evidence="6" key="1">
    <citation type="submission" date="2016-10" db="EMBL/GenBank/DDBJ databases">
        <authorList>
            <person name="Varghese N."/>
            <person name="Submissions S."/>
        </authorList>
    </citation>
    <scope>NUCLEOTIDE SEQUENCE [LARGE SCALE GENOMIC DNA]</scope>
    <source>
        <strain evidence="6">CGMCC 1.10683</strain>
    </source>
</reference>
<keyword evidence="6" id="KW-1185">Reference proteome</keyword>
<keyword evidence="2 5" id="KW-0548">Nucleotidyltransferase</keyword>
<evidence type="ECO:0000259" key="4">
    <source>
        <dbReference type="Pfam" id="PF12804"/>
    </source>
</evidence>
<evidence type="ECO:0000313" key="5">
    <source>
        <dbReference type="EMBL" id="SFS32471.1"/>
    </source>
</evidence>
<dbReference type="Gene3D" id="3.90.550.10">
    <property type="entry name" value="Spore Coat Polysaccharide Biosynthesis Protein SpsA, Chain A"/>
    <property type="match status" value="1"/>
</dbReference>
<organism evidence="5 6">
    <name type="scientific">Brevundimonas viscosa</name>
    <dbReference type="NCBI Taxonomy" id="871741"/>
    <lineage>
        <taxon>Bacteria</taxon>
        <taxon>Pseudomonadati</taxon>
        <taxon>Pseudomonadota</taxon>
        <taxon>Alphaproteobacteria</taxon>
        <taxon>Caulobacterales</taxon>
        <taxon>Caulobacteraceae</taxon>
        <taxon>Brevundimonas</taxon>
    </lineage>
</organism>
<protein>
    <submittedName>
        <fullName evidence="5">MurNAc alpha-1-phosphate uridylyltransferase</fullName>
    </submittedName>
</protein>
<dbReference type="AlphaFoldDB" id="A0A1I6NX15"/>
<accession>A0A1I6NX15</accession>
<dbReference type="PANTHER" id="PTHR43584:SF8">
    <property type="entry name" value="N-ACETYLMURAMATE ALPHA-1-PHOSPHATE URIDYLYLTRANSFERASE"/>
    <property type="match status" value="1"/>
</dbReference>
<sequence>MTPKTAMVLAAGLGTRMRPLTDDRPKALVEVGGKALVDHVLDRLAAVGVERAVVNVHWFADRLEAHLAARGRGPGIAISDERAELLETGGGLKKARALLGEDPVFVANIDSVWIDRGDALNQLARLWNPSIMDAALLLARREGSIGFEGDGDFFLEEDSRLAFRGDAPAAPFAYMGVHICRPDYVAAGPEGPFSLSALWRRSAAGGRLYGCVLDGDWMHVGDPQARDAAEARLAGE</sequence>
<evidence type="ECO:0000256" key="2">
    <source>
        <dbReference type="ARBA" id="ARBA00022695"/>
    </source>
</evidence>
<dbReference type="InterPro" id="IPR054913">
    <property type="entry name" value="MurNAcPUrMurU"/>
</dbReference>
<keyword evidence="3" id="KW-0460">Magnesium</keyword>
<gene>
    <name evidence="5" type="ORF">SAMN05192570_0611</name>
</gene>
<proteinExistence type="predicted"/>
<dbReference type="GO" id="GO:0016779">
    <property type="term" value="F:nucleotidyltransferase activity"/>
    <property type="evidence" value="ECO:0007669"/>
    <property type="project" value="UniProtKB-KW"/>
</dbReference>
<dbReference type="STRING" id="871741.SAMN05192570_0611"/>
<dbReference type="PANTHER" id="PTHR43584">
    <property type="entry name" value="NUCLEOTIDYL TRANSFERASE"/>
    <property type="match status" value="1"/>
</dbReference>
<dbReference type="Pfam" id="PF12804">
    <property type="entry name" value="NTP_transf_3"/>
    <property type="match status" value="1"/>
</dbReference>
<evidence type="ECO:0000256" key="3">
    <source>
        <dbReference type="ARBA" id="ARBA00022842"/>
    </source>
</evidence>
<name>A0A1I6NX15_9CAUL</name>
<evidence type="ECO:0000256" key="1">
    <source>
        <dbReference type="ARBA" id="ARBA00022679"/>
    </source>
</evidence>
<dbReference type="EMBL" id="FOZV01000001">
    <property type="protein sequence ID" value="SFS32471.1"/>
    <property type="molecule type" value="Genomic_DNA"/>
</dbReference>
<keyword evidence="1 5" id="KW-0808">Transferase</keyword>
<dbReference type="InterPro" id="IPR050065">
    <property type="entry name" value="GlmU-like"/>
</dbReference>
<feature type="domain" description="MobA-like NTP transferase" evidence="4">
    <location>
        <begin position="6"/>
        <end position="132"/>
    </location>
</feature>
<dbReference type="SUPFAM" id="SSF53448">
    <property type="entry name" value="Nucleotide-diphospho-sugar transferases"/>
    <property type="match status" value="1"/>
</dbReference>
<dbReference type="InterPro" id="IPR025877">
    <property type="entry name" value="MobA-like_NTP_Trfase"/>
</dbReference>
<dbReference type="Proteomes" id="UP000198788">
    <property type="component" value="Unassembled WGS sequence"/>
</dbReference>
<dbReference type="CDD" id="cd06422">
    <property type="entry name" value="NTP_transferase_like_1"/>
    <property type="match status" value="1"/>
</dbReference>
<evidence type="ECO:0000313" key="6">
    <source>
        <dbReference type="Proteomes" id="UP000198788"/>
    </source>
</evidence>
<dbReference type="NCBIfam" id="NF045697">
    <property type="entry name" value="MurNAcPUrMurU"/>
    <property type="match status" value="1"/>
</dbReference>
<dbReference type="InterPro" id="IPR029044">
    <property type="entry name" value="Nucleotide-diphossugar_trans"/>
</dbReference>